<dbReference type="EMBL" id="BART01017644">
    <property type="protein sequence ID" value="GAG80177.1"/>
    <property type="molecule type" value="Genomic_DNA"/>
</dbReference>
<dbReference type="AlphaFoldDB" id="X1BG33"/>
<name>X1BG33_9ZZZZ</name>
<evidence type="ECO:0000313" key="3">
    <source>
        <dbReference type="EMBL" id="GAG80177.1"/>
    </source>
</evidence>
<dbReference type="GO" id="GO:0005996">
    <property type="term" value="P:monosaccharide metabolic process"/>
    <property type="evidence" value="ECO:0007669"/>
    <property type="project" value="InterPro"/>
</dbReference>
<dbReference type="InterPro" id="IPR009015">
    <property type="entry name" value="Fucose_isomerase_N/cen_sf"/>
</dbReference>
<dbReference type="PANTHER" id="PTHR36120">
    <property type="entry name" value="FUCOSE ISOMERASE"/>
    <property type="match status" value="1"/>
</dbReference>
<reference evidence="3" key="1">
    <citation type="journal article" date="2014" name="Front. Microbiol.">
        <title>High frequency of phylogenetically diverse reductive dehalogenase-homologous genes in deep subseafloor sedimentary metagenomes.</title>
        <authorList>
            <person name="Kawai M."/>
            <person name="Futagami T."/>
            <person name="Toyoda A."/>
            <person name="Takaki Y."/>
            <person name="Nishi S."/>
            <person name="Hori S."/>
            <person name="Arai W."/>
            <person name="Tsubouchi T."/>
            <person name="Morono Y."/>
            <person name="Uchiyama I."/>
            <person name="Ito T."/>
            <person name="Fujiyama A."/>
            <person name="Inagaki F."/>
            <person name="Takami H."/>
        </authorList>
    </citation>
    <scope>NUCLEOTIDE SEQUENCE</scope>
    <source>
        <strain evidence="3">Expedition CK06-06</strain>
    </source>
</reference>
<evidence type="ECO:0000256" key="2">
    <source>
        <dbReference type="ARBA" id="ARBA00023277"/>
    </source>
</evidence>
<organism evidence="3">
    <name type="scientific">marine sediment metagenome</name>
    <dbReference type="NCBI Taxonomy" id="412755"/>
    <lineage>
        <taxon>unclassified sequences</taxon>
        <taxon>metagenomes</taxon>
        <taxon>ecological metagenomes</taxon>
    </lineage>
</organism>
<proteinExistence type="predicted"/>
<dbReference type="PANTHER" id="PTHR36120:SF1">
    <property type="entry name" value="L-FUCOSE ISOMERASE C-TERMINAL DOMAIN-CONTAINING PROTEIN"/>
    <property type="match status" value="1"/>
</dbReference>
<keyword evidence="2" id="KW-0119">Carbohydrate metabolism</keyword>
<accession>X1BG33</accession>
<evidence type="ECO:0000256" key="1">
    <source>
        <dbReference type="ARBA" id="ARBA00023235"/>
    </source>
</evidence>
<gene>
    <name evidence="3" type="ORF">S01H4_33509</name>
</gene>
<evidence type="ECO:0008006" key="4">
    <source>
        <dbReference type="Google" id="ProtNLM"/>
    </source>
</evidence>
<protein>
    <recommendedName>
        <fullName evidence="4">L-fucose isomerase C-terminal domain-containing protein</fullName>
    </recommendedName>
</protein>
<comment type="caution">
    <text evidence="3">The sequence shown here is derived from an EMBL/GenBank/DDBJ whole genome shotgun (WGS) entry which is preliminary data.</text>
</comment>
<dbReference type="SUPFAM" id="SSF53743">
    <property type="entry name" value="FucI/AraA N-terminal and middle domains"/>
    <property type="match status" value="1"/>
</dbReference>
<sequence>APGFYDFYFDERKLRLKYGVSISYNEFSEILQKANSYPESKVTKLAEEIKKEGLNRGVKPQQFEKAARIFFALNEIAQENEYNALAISCWPKFQREYGFCVCSTIGRLNQNGVATSCEGDIPSALSMLLLNYLNQGHSMLMDLVKFDSEDDSLLMWHCGPAAECWADKKGLSYCPHYVDKVGIVNDLTFKPQPVTIMRITNEGSRISLANGDILEEEKKSFDGSRGWIGNLRILGEKGSALDFVNTIMVNHLEHHFPIASGNLYEQLMEVCAWLSLEPIKMVPYQNYLQNTCQ</sequence>
<dbReference type="GO" id="GO:0016861">
    <property type="term" value="F:intramolecular oxidoreductase activity, interconverting aldoses and ketoses"/>
    <property type="evidence" value="ECO:0007669"/>
    <property type="project" value="InterPro"/>
</dbReference>
<feature type="non-terminal residue" evidence="3">
    <location>
        <position position="1"/>
    </location>
</feature>
<dbReference type="GO" id="GO:0005737">
    <property type="term" value="C:cytoplasm"/>
    <property type="evidence" value="ECO:0007669"/>
    <property type="project" value="InterPro"/>
</dbReference>
<keyword evidence="1" id="KW-0413">Isomerase</keyword>